<feature type="region of interest" description="Disordered" evidence="9">
    <location>
        <begin position="1"/>
        <end position="47"/>
    </location>
</feature>
<feature type="region of interest" description="Disordered" evidence="9">
    <location>
        <begin position="294"/>
        <end position="353"/>
    </location>
</feature>
<keyword evidence="3 8" id="KW-0256">Endoplasmic reticulum</keyword>
<keyword evidence="11" id="KW-1185">Reference proteome</keyword>
<dbReference type="PANTHER" id="PTHR10202">
    <property type="entry name" value="PRESENILIN"/>
    <property type="match status" value="1"/>
</dbReference>
<evidence type="ECO:0000256" key="1">
    <source>
        <dbReference type="ARBA" id="ARBA00008604"/>
    </source>
</evidence>
<comment type="caution">
    <text evidence="10">The sequence shown here is derived from an EMBL/GenBank/DDBJ whole genome shotgun (WGS) entry which is preliminary data.</text>
</comment>
<comment type="subcellular location">
    <subcellularLocation>
        <location evidence="8">Endoplasmic reticulum membrane</location>
        <topology evidence="8">Multi-pass membrane protein</topology>
    </subcellularLocation>
    <subcellularLocation>
        <location evidence="8">Golgi apparatus membrane</location>
        <topology evidence="8">Multi-pass membrane protein</topology>
    </subcellularLocation>
</comment>
<feature type="transmembrane region" description="Helical" evidence="8">
    <location>
        <begin position="217"/>
        <end position="250"/>
    </location>
</feature>
<dbReference type="PRINTS" id="PR01072">
    <property type="entry name" value="PRESENILIN"/>
</dbReference>
<evidence type="ECO:0000313" key="10">
    <source>
        <dbReference type="EMBL" id="KAJ6229245.1"/>
    </source>
</evidence>
<feature type="compositionally biased region" description="Low complexity" evidence="9">
    <location>
        <begin position="294"/>
        <end position="315"/>
    </location>
</feature>
<evidence type="ECO:0000256" key="7">
    <source>
        <dbReference type="ARBA" id="ARBA00023136"/>
    </source>
</evidence>
<evidence type="ECO:0000256" key="4">
    <source>
        <dbReference type="ARBA" id="ARBA00022976"/>
    </source>
</evidence>
<evidence type="ECO:0000256" key="5">
    <source>
        <dbReference type="ARBA" id="ARBA00022989"/>
    </source>
</evidence>
<feature type="compositionally biased region" description="Basic and acidic residues" evidence="9">
    <location>
        <begin position="11"/>
        <end position="47"/>
    </location>
</feature>
<organism evidence="10 11">
    <name type="scientific">Anaeramoeba flamelloides</name>
    <dbReference type="NCBI Taxonomy" id="1746091"/>
    <lineage>
        <taxon>Eukaryota</taxon>
        <taxon>Metamonada</taxon>
        <taxon>Anaeramoebidae</taxon>
        <taxon>Anaeramoeba</taxon>
    </lineage>
</organism>
<comment type="similarity">
    <text evidence="1 8">Belongs to the peptidase A22A family.</text>
</comment>
<dbReference type="InterPro" id="IPR006639">
    <property type="entry name" value="Preselin/SPP"/>
</dbReference>
<protein>
    <recommendedName>
        <fullName evidence="8">Presenilin</fullName>
        <ecNumber evidence="8">3.4.23.-</ecNumber>
    </recommendedName>
</protein>
<feature type="transmembrane region" description="Helical" evidence="8">
    <location>
        <begin position="447"/>
        <end position="469"/>
    </location>
</feature>
<feature type="transmembrane region" description="Helical" evidence="8">
    <location>
        <begin position="418"/>
        <end position="440"/>
    </location>
</feature>
<gene>
    <name evidence="10" type="ORF">M0813_08162</name>
</gene>
<feature type="transmembrane region" description="Helical" evidence="8">
    <location>
        <begin position="185"/>
        <end position="205"/>
    </location>
</feature>
<reference evidence="10" key="1">
    <citation type="submission" date="2022-08" db="EMBL/GenBank/DDBJ databases">
        <title>Novel sulfate-reducing endosymbionts in the free-living metamonad Anaeramoeba.</title>
        <authorList>
            <person name="Jerlstrom-Hultqvist J."/>
            <person name="Cepicka I."/>
            <person name="Gallot-Lavallee L."/>
            <person name="Salas-Leiva D."/>
            <person name="Curtis B.A."/>
            <person name="Zahonova K."/>
            <person name="Pipaliya S."/>
            <person name="Dacks J."/>
            <person name="Roger A.J."/>
        </authorList>
    </citation>
    <scope>NUCLEOTIDE SEQUENCE</scope>
    <source>
        <strain evidence="10">Schooner1</strain>
    </source>
</reference>
<dbReference type="EC" id="3.4.23.-" evidence="8"/>
<dbReference type="InterPro" id="IPR001108">
    <property type="entry name" value="Peptidase_A22A"/>
</dbReference>
<evidence type="ECO:0000256" key="6">
    <source>
        <dbReference type="ARBA" id="ARBA00023034"/>
    </source>
</evidence>
<dbReference type="Proteomes" id="UP001150062">
    <property type="component" value="Unassembled WGS sequence"/>
</dbReference>
<accession>A0ABQ8XAB6</accession>
<keyword evidence="8" id="KW-0645">Protease</keyword>
<dbReference type="EMBL" id="JAOAOG010000323">
    <property type="protein sequence ID" value="KAJ6229245.1"/>
    <property type="molecule type" value="Genomic_DNA"/>
</dbReference>
<sequence>MTESNTTEPLNENKNKKEISDQSEENKEQVQEKGKEKGKGKTTENKNEKTIVKEPKISMYWFVRVFARKLRNVLVPVTLTMLLVIVLIKITNQNSDTTDQFSQILIYHESSSDSNSKKFGGSLLNAVVIVGVVLVMTVFLVFLIKYNCWKIIWGWLFLSCFWLLLVFGALKMIDVCENLNLAVDWITLAFLDFNFAVVGVIVIFWHGPLKSNQIYTILMCGLVAVYLTTLPTWTTWVLLALIALYDIFVVLSPKGPLKILVEESMKNDKPIPGLIYSSIIYLFSARIKPKNSGSSSSSELNSNFNPISSPSSDSGSGSGSGSGSNNVNSLKEESSHLEKGESELEKDVENDNTLAEDNYNEKSSLLQNEERKKRRLLARRKRRRKKRFEEESGVKLGGGDLIFYSVLIGKAAYFDYETIFTCWIAILVGLAVTLFFLAVYAKALPALPISIAFGMIFFFLTKIILVPMVKQLGVDSVMT</sequence>
<proteinExistence type="inferred from homology"/>
<evidence type="ECO:0000313" key="11">
    <source>
        <dbReference type="Proteomes" id="UP001150062"/>
    </source>
</evidence>
<dbReference type="Gene3D" id="1.10.472.100">
    <property type="entry name" value="Presenilin"/>
    <property type="match status" value="1"/>
</dbReference>
<dbReference type="Pfam" id="PF01080">
    <property type="entry name" value="Presenilin"/>
    <property type="match status" value="1"/>
</dbReference>
<keyword evidence="4 8" id="KW-0914">Notch signaling pathway</keyword>
<feature type="transmembrane region" description="Helical" evidence="8">
    <location>
        <begin position="73"/>
        <end position="91"/>
    </location>
</feature>
<evidence type="ECO:0000256" key="2">
    <source>
        <dbReference type="ARBA" id="ARBA00022692"/>
    </source>
</evidence>
<evidence type="ECO:0000256" key="3">
    <source>
        <dbReference type="ARBA" id="ARBA00022824"/>
    </source>
</evidence>
<evidence type="ECO:0000256" key="8">
    <source>
        <dbReference type="RuleBase" id="RU361148"/>
    </source>
</evidence>
<comment type="function">
    <text evidence="8">Probable subunit of the gamma-secretase complex, an endoprotease complex that catalyzes the intramembrane cleavage of integral membrane proteins such as Notch receptors.</text>
</comment>
<comment type="subunit">
    <text evidence="8">Homodimer.</text>
</comment>
<dbReference type="PANTHER" id="PTHR10202:SF13">
    <property type="entry name" value="PRESENILIN HOMOLOG"/>
    <property type="match status" value="1"/>
</dbReference>
<dbReference type="InterPro" id="IPR042524">
    <property type="entry name" value="Presenilin_C"/>
</dbReference>
<feature type="compositionally biased region" description="Basic and acidic residues" evidence="9">
    <location>
        <begin position="330"/>
        <end position="349"/>
    </location>
</feature>
<dbReference type="SMART" id="SM00730">
    <property type="entry name" value="PSN"/>
    <property type="match status" value="1"/>
</dbReference>
<keyword evidence="5 8" id="KW-1133">Transmembrane helix</keyword>
<comment type="domain">
    <text evidence="8">The PAL motif is required for normal active site conformation.</text>
</comment>
<keyword evidence="8" id="KW-0378">Hydrolase</keyword>
<name>A0ABQ8XAB6_9EUKA</name>
<feature type="transmembrane region" description="Helical" evidence="8">
    <location>
        <begin position="123"/>
        <end position="144"/>
    </location>
</feature>
<keyword evidence="2 8" id="KW-0812">Transmembrane</keyword>
<keyword evidence="6 8" id="KW-0333">Golgi apparatus</keyword>
<feature type="compositionally biased region" description="Polar residues" evidence="9">
    <location>
        <begin position="1"/>
        <end position="10"/>
    </location>
</feature>
<evidence type="ECO:0000256" key="9">
    <source>
        <dbReference type="SAM" id="MobiDB-lite"/>
    </source>
</evidence>
<feature type="transmembrane region" description="Helical" evidence="8">
    <location>
        <begin position="151"/>
        <end position="173"/>
    </location>
</feature>
<keyword evidence="7 8" id="KW-0472">Membrane</keyword>